<evidence type="ECO:0000256" key="2">
    <source>
        <dbReference type="ARBA" id="ARBA00004531"/>
    </source>
</evidence>
<evidence type="ECO:0000256" key="3">
    <source>
        <dbReference type="ARBA" id="ARBA00017678"/>
    </source>
</evidence>
<keyword evidence="4" id="KW-0946">Virion</keyword>
<dbReference type="Pfam" id="PF06326">
    <property type="entry name" value="Vesiculo_matrix"/>
    <property type="match status" value="1"/>
</dbReference>
<dbReference type="GeneID" id="32707881"/>
<evidence type="ECO:0000256" key="4">
    <source>
        <dbReference type="ARBA" id="ARBA00022844"/>
    </source>
</evidence>
<keyword evidence="9" id="KW-1185">Reference proteome</keyword>
<dbReference type="Proteomes" id="UP000164199">
    <property type="component" value="Segment"/>
</dbReference>
<proteinExistence type="predicted"/>
<dbReference type="GO" id="GO:0039660">
    <property type="term" value="F:structural constituent of virion"/>
    <property type="evidence" value="ECO:0007669"/>
    <property type="project" value="UniProtKB-KW"/>
</dbReference>
<name>A0A0D3R1B7_9RHAB</name>
<comment type="subcellular location">
    <subcellularLocation>
        <location evidence="2">Host endomembrane system</location>
        <topology evidence="2">Peripheral membrane protein</topology>
    </subcellularLocation>
    <subcellularLocation>
        <location evidence="1">Virion</location>
    </subcellularLocation>
</comment>
<reference evidence="8 9" key="1">
    <citation type="journal article" date="2015" name="PLoS Pathog.">
        <title>Evolution of genome size and complexity in the rhabdoviridae.</title>
        <authorList>
            <person name="Walker P.J."/>
            <person name="Firth C."/>
            <person name="Widen S.G."/>
            <person name="Blasdell K.R."/>
            <person name="Guzman H."/>
            <person name="Wood T.G."/>
            <person name="Paradkar P.N."/>
            <person name="Holmes E.C."/>
            <person name="Tesh R.B."/>
            <person name="Vasilakis N."/>
        </authorList>
    </citation>
    <scope>NUCLEOTIDE SEQUENCE [LARGE SCALE GENOMIC DNA]</scope>
    <source>
        <strain evidence="8">BeAr185559</strain>
    </source>
</reference>
<accession>A0A0D3R1B7</accession>
<dbReference type="EMBL" id="KM205014">
    <property type="protein sequence ID" value="AJR28519.1"/>
    <property type="molecule type" value="Viral_cRNA"/>
</dbReference>
<dbReference type="KEGG" id="vg:32707881"/>
<keyword evidence="6" id="KW-0472">Membrane</keyword>
<evidence type="ECO:0000313" key="8">
    <source>
        <dbReference type="EMBL" id="AJR28519.1"/>
    </source>
</evidence>
<dbReference type="OrthoDB" id="13545at10239"/>
<keyword evidence="5" id="KW-1043">Host membrane</keyword>
<organism evidence="8 9">
    <name type="scientific">Mosqueiro virus</name>
    <dbReference type="NCBI Taxonomy" id="200403"/>
    <lineage>
        <taxon>Viruses</taxon>
        <taxon>Riboviria</taxon>
        <taxon>Orthornavirae</taxon>
        <taxon>Negarnaviricota</taxon>
        <taxon>Haploviricotina</taxon>
        <taxon>Monjiviricetes</taxon>
        <taxon>Mononegavirales</taxon>
        <taxon>Rhabdoviridae</taxon>
        <taxon>Alpharhabdovirinae</taxon>
        <taxon>Hapavirus</taxon>
        <taxon>Hapavirus mosqueiro</taxon>
    </lineage>
</organism>
<evidence type="ECO:0000256" key="6">
    <source>
        <dbReference type="ARBA" id="ARBA00023136"/>
    </source>
</evidence>
<protein>
    <recommendedName>
        <fullName evidence="3">Matrix protein</fullName>
    </recommendedName>
</protein>
<evidence type="ECO:0000256" key="5">
    <source>
        <dbReference type="ARBA" id="ARBA00022870"/>
    </source>
</evidence>
<dbReference type="GO" id="GO:0033645">
    <property type="term" value="C:host cell endomembrane system"/>
    <property type="evidence" value="ECO:0007669"/>
    <property type="project" value="UniProtKB-SubCell"/>
</dbReference>
<evidence type="ECO:0000256" key="1">
    <source>
        <dbReference type="ARBA" id="ARBA00004328"/>
    </source>
</evidence>
<keyword evidence="7" id="KW-0468">Viral matrix protein</keyword>
<sequence length="222" mass="25340">MLKLFKKKRSKDLKSQSENSLWSYNPSVYDEELPGYSQGPSLFLPSAPEEEPTVSKSDFTERVYDVEGEFEIRTKLQITSVAGIIGILEELLDKYQGSVAYRPLLMSNILLMAFHVGRKGVDNNINTYNCEICYPISYQLSSRYPKLRERIDYSLSTRFKRGKADIFLNIKCKMTPTNKRGVSYFDVYRSPMANGADPPNFDEVGGIFGINVIHELSEIVFN</sequence>
<dbReference type="GO" id="GO:0019031">
    <property type="term" value="C:viral envelope"/>
    <property type="evidence" value="ECO:0007669"/>
    <property type="project" value="InterPro"/>
</dbReference>
<dbReference type="InterPro" id="IPR009397">
    <property type="entry name" value="Vesiculo_matrix"/>
</dbReference>
<evidence type="ECO:0000256" key="7">
    <source>
        <dbReference type="ARBA" id="ARBA00023311"/>
    </source>
</evidence>
<evidence type="ECO:0000313" key="9">
    <source>
        <dbReference type="Proteomes" id="UP000164199"/>
    </source>
</evidence>
<dbReference type="RefSeq" id="YP_009361967.1">
    <property type="nucleotide sequence ID" value="NC_034448.1"/>
</dbReference>